<dbReference type="eggNOG" id="COG0507">
    <property type="taxonomic scope" value="Bacteria"/>
</dbReference>
<feature type="compositionally biased region" description="Pro residues" evidence="1">
    <location>
        <begin position="923"/>
        <end position="940"/>
    </location>
</feature>
<evidence type="ECO:0000313" key="4">
    <source>
        <dbReference type="Proteomes" id="UP000000485"/>
    </source>
</evidence>
<evidence type="ECO:0000259" key="2">
    <source>
        <dbReference type="SMART" id="SM00382"/>
    </source>
</evidence>
<gene>
    <name evidence="3" type="ordered locus">Celgi_0523</name>
</gene>
<dbReference type="SUPFAM" id="SSF52540">
    <property type="entry name" value="P-loop containing nucleoside triphosphate hydrolases"/>
    <property type="match status" value="2"/>
</dbReference>
<dbReference type="InterPro" id="IPR050534">
    <property type="entry name" value="Coronavir_polyprotein_1ab"/>
</dbReference>
<dbReference type="Gene3D" id="2.30.30.940">
    <property type="match status" value="1"/>
</dbReference>
<accession>F8A630</accession>
<dbReference type="NCBIfam" id="NF041492">
    <property type="entry name" value="MobF"/>
    <property type="match status" value="1"/>
</dbReference>
<dbReference type="InterPro" id="IPR003593">
    <property type="entry name" value="AAA+_ATPase"/>
</dbReference>
<proteinExistence type="predicted"/>
<feature type="domain" description="AAA+ ATPase" evidence="2">
    <location>
        <begin position="489"/>
        <end position="750"/>
    </location>
</feature>
<feature type="compositionally biased region" description="Low complexity" evidence="1">
    <location>
        <begin position="944"/>
        <end position="954"/>
    </location>
</feature>
<dbReference type="SMART" id="SM00382">
    <property type="entry name" value="AAA"/>
    <property type="match status" value="1"/>
</dbReference>
<evidence type="ECO:0000313" key="3">
    <source>
        <dbReference type="EMBL" id="AEI11045.1"/>
    </source>
</evidence>
<protein>
    <submittedName>
        <fullName evidence="3">TrwC relaxase</fullName>
    </submittedName>
</protein>
<dbReference type="AlphaFoldDB" id="F8A630"/>
<sequence>MLSMHKLTVGDGYAYLTRHIAAGDAGLFAGDSLTAYYEQTGNPSGRWLGGGLGALGGGRLQVGAAVSEAAMTAVFRDGRDPISIEPLGTPYRQLVPGEGRHTVAGYDLTFTAPKSVSVLWALADDQTRTALYDAHRDALASALRFVEQWVIRTRVGAAGCRQVRTRGMVAAAFDHWDSRAGDPNLHTHVVVANKVQGPDGAWSSIDGRTLHAAVVTVSELYDALLADEVSRRLGATWSTRARGERRNPAFEVDGLGEDLLAEFSARSEQIHCAEQRWAEEFAERRGRAPSRVETTRARQHLTRETRPPKFIRALRELLADWANRARALTGVEPVDLAARALTGRHSRPLRAGDVGPEVRAAIVAQVLDDVSTRRSVWSTWNLGAAALRSSLALRMASSDDRLKLTNAIVREAGAACVRLDGDVEPSRRRVGEETFTSVELLRAERTLLEAAETASPLGIPALAARLADRHLAHLSDDQRAAAKAVLLSTKQLDVLVGPAGTGKTTTLAALAAEWRSTRGSVVGLAPSASAAATLSSALGVRCETAAKWIYESIGDGAAQRALRYRAETAVVEDPSVTYWDRDAANGRRHALVVDQKQWRFRRGDLVIVDEASMADTRTLAVLIEQAGAVEAKVLLVGDHLQRGSVDAGGAFGMLSRRGPTAELRTLWRFSQPWEARATLELRHGDPAALDAYARHLRISHGQHDDMLGDALASAAAAEADGRVVLLAAADRRTVSELNARSRAERVRTGTVHADGVTLGDGLTGGVGDRVVTRRNNRRLRTGEGFVRNGDLWQITAVLPDGGLRVRPAGDPAGATLRLPAAYVAANVELGYATTTARGQGRTVDETHTVVTAGMGREDLYVAVTRGRHLNRLYVATDRPDPDCLPGSAPESARELLDRILATTHAETSATETWATHHPERPEPPLPTTPPQPSAVPPLRPPIDRSPLTPPTSSRPDGHVLDRW</sequence>
<dbReference type="Pfam" id="PF08751">
    <property type="entry name" value="TrwC"/>
    <property type="match status" value="1"/>
</dbReference>
<evidence type="ECO:0000256" key="1">
    <source>
        <dbReference type="SAM" id="MobiDB-lite"/>
    </source>
</evidence>
<dbReference type="InterPro" id="IPR014862">
    <property type="entry name" value="TrwC"/>
</dbReference>
<dbReference type="SUPFAM" id="SSF55464">
    <property type="entry name" value="Origin of replication-binding domain, RBD-like"/>
    <property type="match status" value="1"/>
</dbReference>
<dbReference type="Gene3D" id="3.40.50.300">
    <property type="entry name" value="P-loop containing nucleotide triphosphate hydrolases"/>
    <property type="match status" value="3"/>
</dbReference>
<dbReference type="KEGG" id="cga:Celgi_0523"/>
<dbReference type="Proteomes" id="UP000000485">
    <property type="component" value="Chromosome"/>
</dbReference>
<dbReference type="EMBL" id="CP002665">
    <property type="protein sequence ID" value="AEI11045.1"/>
    <property type="molecule type" value="Genomic_DNA"/>
</dbReference>
<dbReference type="HOGENOM" id="CLU_001748_1_0_11"/>
<dbReference type="PANTHER" id="PTHR43788">
    <property type="entry name" value="DNA2/NAM7 HELICASE FAMILY MEMBER"/>
    <property type="match status" value="1"/>
</dbReference>
<reference evidence="4" key="1">
    <citation type="submission" date="2011-04" db="EMBL/GenBank/DDBJ databases">
        <title>Complete sequence of Cellvibrio gilvus ATCC 13127.</title>
        <authorList>
            <person name="Lucas S."/>
            <person name="Han J."/>
            <person name="Lapidus A."/>
            <person name="Cheng J.-F."/>
            <person name="Goodwin L."/>
            <person name="Pitluck S."/>
            <person name="Peters L."/>
            <person name="Munk A."/>
            <person name="Detter J.C."/>
            <person name="Han C."/>
            <person name="Tapia R."/>
            <person name="Land M."/>
            <person name="Hauser L."/>
            <person name="Kyrpides N."/>
            <person name="Ivanova N."/>
            <person name="Ovchinnikova G."/>
            <person name="Pagani I."/>
            <person name="Mead D."/>
            <person name="Brumm P."/>
            <person name="Woyke T."/>
        </authorList>
    </citation>
    <scope>NUCLEOTIDE SEQUENCE [LARGE SCALE GENOMIC DNA]</scope>
    <source>
        <strain evidence="4">ATCC 13127 / NRRL B-14078</strain>
    </source>
</reference>
<dbReference type="STRING" id="593907.Celgi_0523"/>
<dbReference type="InterPro" id="IPR027417">
    <property type="entry name" value="P-loop_NTPase"/>
</dbReference>
<dbReference type="Pfam" id="PF13604">
    <property type="entry name" value="AAA_30"/>
    <property type="match status" value="1"/>
</dbReference>
<feature type="region of interest" description="Disordered" evidence="1">
    <location>
        <begin position="906"/>
        <end position="963"/>
    </location>
</feature>
<keyword evidence="4" id="KW-1185">Reference proteome</keyword>
<dbReference type="CDD" id="cd18809">
    <property type="entry name" value="SF1_C_RecD"/>
    <property type="match status" value="1"/>
</dbReference>
<name>F8A630_CELGA</name>
<organism evidence="3 4">
    <name type="scientific">Cellulomonas gilvus (strain ATCC 13127 / NRRL B-14078)</name>
    <name type="common">Cellvibrio gilvus</name>
    <dbReference type="NCBI Taxonomy" id="593907"/>
    <lineage>
        <taxon>Bacteria</taxon>
        <taxon>Bacillati</taxon>
        <taxon>Actinomycetota</taxon>
        <taxon>Actinomycetes</taxon>
        <taxon>Micrococcales</taxon>
        <taxon>Cellulomonadaceae</taxon>
        <taxon>Cellulomonas</taxon>
    </lineage>
</organism>